<gene>
    <name evidence="2" type="ORF">SNR37_000374</name>
</gene>
<feature type="domain" description="DNA topoisomerase type IA zn finger" evidence="1">
    <location>
        <begin position="22"/>
        <end position="56"/>
    </location>
</feature>
<dbReference type="EMBL" id="JAYDYW010000011">
    <property type="protein sequence ID" value="MEE1675052.1"/>
    <property type="molecule type" value="Genomic_DNA"/>
</dbReference>
<dbReference type="InterPro" id="IPR013498">
    <property type="entry name" value="Topo_IA_Znf"/>
</dbReference>
<dbReference type="InterPro" id="IPR000380">
    <property type="entry name" value="Topo_IA"/>
</dbReference>
<dbReference type="PANTHER" id="PTHR42785:SF1">
    <property type="entry name" value="DNA TOPOISOMERASE"/>
    <property type="match status" value="1"/>
</dbReference>
<protein>
    <submittedName>
        <fullName evidence="2">Topoisomerase DNA-binding C4 zinc finger domain-containing protein</fullName>
    </submittedName>
</protein>
<evidence type="ECO:0000313" key="2">
    <source>
        <dbReference type="EMBL" id="MEE1675052.1"/>
    </source>
</evidence>
<keyword evidence="3" id="KW-1185">Reference proteome</keyword>
<sequence length="192" mass="21135">MSKIDPKLFSAHEHALEKEYDVCPKCGGELQHRNSKSGPFLGCSQYPSCDYSRALHQQDHSLDKVLPGTECPECGEELMLRQGRYGMFIGCSAFPSCQHIESAQPQAQSSPDISCPSCNKGKLAARQSRYGKTFYACNAYPKCSYAVNDQPIAKPCPDCGWKLLVLKKTAAGKREVCPQKSCSYKSAPLVET</sequence>
<dbReference type="RefSeq" id="WP_329776042.1">
    <property type="nucleotide sequence ID" value="NZ_JAYDYW010000011.1"/>
</dbReference>
<dbReference type="Pfam" id="PF01396">
    <property type="entry name" value="Zn_ribbon_Top1"/>
    <property type="match status" value="4"/>
</dbReference>
<keyword evidence="2" id="KW-0238">DNA-binding</keyword>
<comment type="caution">
    <text evidence="2">The sequence shown here is derived from an EMBL/GenBank/DDBJ whole genome shotgun (WGS) entry which is preliminary data.</text>
</comment>
<dbReference type="Proteomes" id="UP001310248">
    <property type="component" value="Unassembled WGS sequence"/>
</dbReference>
<feature type="domain" description="DNA topoisomerase type IA zn finger" evidence="1">
    <location>
        <begin position="113"/>
        <end position="151"/>
    </location>
</feature>
<reference evidence="3" key="1">
    <citation type="submission" date="2023-07" db="EMBL/GenBank/DDBJ databases">
        <title>Draft genome sequence of Agarivorans aestuarii strain ZMCS4, a CAZymes producing bacteria isolated from the marine brown algae Clodostephus spongiosus.</title>
        <authorList>
            <person name="Lorente B."/>
            <person name="Cabral C."/>
            <person name="Frias J."/>
            <person name="Faria J."/>
            <person name="Toubarro D."/>
        </authorList>
    </citation>
    <scope>NUCLEOTIDE SEQUENCE [LARGE SCALE GENOMIC DNA]</scope>
    <source>
        <strain evidence="3">ZMCS4</strain>
    </source>
</reference>
<feature type="domain" description="DNA topoisomerase type IA zn finger" evidence="1">
    <location>
        <begin position="156"/>
        <end position="173"/>
    </location>
</feature>
<evidence type="ECO:0000313" key="3">
    <source>
        <dbReference type="Proteomes" id="UP001310248"/>
    </source>
</evidence>
<evidence type="ECO:0000259" key="1">
    <source>
        <dbReference type="Pfam" id="PF01396"/>
    </source>
</evidence>
<proteinExistence type="predicted"/>
<organism evidence="2 3">
    <name type="scientific">Agarivorans aestuarii</name>
    <dbReference type="NCBI Taxonomy" id="1563703"/>
    <lineage>
        <taxon>Bacteria</taxon>
        <taxon>Pseudomonadati</taxon>
        <taxon>Pseudomonadota</taxon>
        <taxon>Gammaproteobacteria</taxon>
        <taxon>Alteromonadales</taxon>
        <taxon>Alteromonadaceae</taxon>
        <taxon>Agarivorans</taxon>
    </lineage>
</organism>
<dbReference type="Gene3D" id="3.30.65.10">
    <property type="entry name" value="Bacterial Topoisomerase I, domain 1"/>
    <property type="match status" value="3"/>
</dbReference>
<dbReference type="SUPFAM" id="SSF57783">
    <property type="entry name" value="Zinc beta-ribbon"/>
    <property type="match status" value="3"/>
</dbReference>
<dbReference type="PANTHER" id="PTHR42785">
    <property type="entry name" value="DNA TOPOISOMERASE, TYPE IA, CORE"/>
    <property type="match status" value="1"/>
</dbReference>
<feature type="domain" description="DNA topoisomerase type IA zn finger" evidence="1">
    <location>
        <begin position="69"/>
        <end position="105"/>
    </location>
</feature>
<dbReference type="GO" id="GO:0003677">
    <property type="term" value="F:DNA binding"/>
    <property type="evidence" value="ECO:0007669"/>
    <property type="project" value="UniProtKB-KW"/>
</dbReference>
<name>A0ABU7G6L1_9ALTE</name>
<accession>A0ABU7G6L1</accession>